<keyword evidence="1" id="KW-0614">Plasmid</keyword>
<dbReference type="Gene3D" id="3.90.180.10">
    <property type="entry name" value="Medium-chain alcohol dehydrogenases, catalytic domain"/>
    <property type="match status" value="1"/>
</dbReference>
<accession>A0A0F7KX82</accession>
<dbReference type="EMBL" id="CP011453">
    <property type="protein sequence ID" value="AKH44299.2"/>
    <property type="molecule type" value="Genomic_DNA"/>
</dbReference>
<dbReference type="PATRIC" id="fig|1267766.3.peg.3299"/>
<protein>
    <recommendedName>
        <fullName evidence="3">Alcohol dehydrogenase</fullName>
    </recommendedName>
</protein>
<evidence type="ECO:0008006" key="3">
    <source>
        <dbReference type="Google" id="ProtNLM"/>
    </source>
</evidence>
<evidence type="ECO:0000313" key="1">
    <source>
        <dbReference type="EMBL" id="AKH44299.2"/>
    </source>
</evidence>
<reference evidence="1" key="1">
    <citation type="submission" date="2015-08" db="EMBL/GenBank/DDBJ databases">
        <title>The complete genome of Altererythrobacter atlanticus strain 26DY36.</title>
        <authorList>
            <person name="Wu Y.-H."/>
            <person name="Cheng H."/>
            <person name="Wu X.-W."/>
        </authorList>
    </citation>
    <scope>NUCLEOTIDE SEQUENCE</scope>
    <source>
        <strain evidence="1">26DY36</strain>
        <plasmid evidence="1">unnamed</plasmid>
    </source>
</reference>
<evidence type="ECO:0000313" key="2">
    <source>
        <dbReference type="Proteomes" id="UP000034392"/>
    </source>
</evidence>
<dbReference type="Proteomes" id="UP000034392">
    <property type="component" value="Plasmid unnamed"/>
</dbReference>
<dbReference type="InterPro" id="IPR011032">
    <property type="entry name" value="GroES-like_sf"/>
</dbReference>
<name>A0A0F7KX82_9SPHN</name>
<sequence>MGSTNIKHDIPMYAELYLQGKLNLDDLISREIGIGEINDAYAELKGGAIARSVITSF</sequence>
<geneLocation type="plasmid" evidence="1 2">
    <name>unnamed</name>
</geneLocation>
<dbReference type="SUPFAM" id="SSF50129">
    <property type="entry name" value="GroES-like"/>
    <property type="match status" value="1"/>
</dbReference>
<organism evidence="1 2">
    <name type="scientific">Croceibacterium atlanticum</name>
    <dbReference type="NCBI Taxonomy" id="1267766"/>
    <lineage>
        <taxon>Bacteria</taxon>
        <taxon>Pseudomonadati</taxon>
        <taxon>Pseudomonadota</taxon>
        <taxon>Alphaproteobacteria</taxon>
        <taxon>Sphingomonadales</taxon>
        <taxon>Erythrobacteraceae</taxon>
        <taxon>Croceibacterium</taxon>
    </lineage>
</organism>
<proteinExistence type="predicted"/>
<gene>
    <name evidence="1" type="ORF">WYH_03280</name>
</gene>
<dbReference type="AlphaFoldDB" id="A0A0F7KX82"/>
<dbReference type="KEGG" id="aay:WYH_03280"/>
<keyword evidence="2" id="KW-1185">Reference proteome</keyword>